<name>A0AAV1IH08_9CHLO</name>
<dbReference type="SUPFAM" id="SSF51905">
    <property type="entry name" value="FAD/NAD(P)-binding domain"/>
    <property type="match status" value="1"/>
</dbReference>
<dbReference type="PANTHER" id="PTHR16128:SF5">
    <property type="entry name" value="FAD_NAD(P)-BINDING OXIDOREDUCTASE FAMILY PROTEIN"/>
    <property type="match status" value="1"/>
</dbReference>
<proteinExistence type="predicted"/>
<dbReference type="Proteomes" id="UP001314263">
    <property type="component" value="Unassembled WGS sequence"/>
</dbReference>
<dbReference type="AlphaFoldDB" id="A0AAV1IH08"/>
<dbReference type="PANTHER" id="PTHR16128">
    <property type="entry name" value="FAD/NAD(P)-BINDING OXIDOREDUCTASE FAMILY PROTEIN"/>
    <property type="match status" value="1"/>
</dbReference>
<dbReference type="Gene3D" id="3.90.660.10">
    <property type="match status" value="1"/>
</dbReference>
<accession>A0AAV1IH08</accession>
<evidence type="ECO:0008006" key="3">
    <source>
        <dbReference type="Google" id="ProtNLM"/>
    </source>
</evidence>
<dbReference type="InterPro" id="IPR036188">
    <property type="entry name" value="FAD/NAD-bd_sf"/>
</dbReference>
<gene>
    <name evidence="1" type="ORF">CVIRNUC_009695</name>
</gene>
<protein>
    <recommendedName>
        <fullName evidence="3">Amine oxidase domain-containing protein</fullName>
    </recommendedName>
</protein>
<comment type="caution">
    <text evidence="1">The sequence shown here is derived from an EMBL/GenBank/DDBJ whole genome shotgun (WGS) entry which is preliminary data.</text>
</comment>
<reference evidence="1 2" key="1">
    <citation type="submission" date="2023-10" db="EMBL/GenBank/DDBJ databases">
        <authorList>
            <person name="Maclean D."/>
            <person name="Macfadyen A."/>
        </authorList>
    </citation>
    <scope>NUCLEOTIDE SEQUENCE [LARGE SCALE GENOMIC DNA]</scope>
</reference>
<sequence>MKHSVYQVQQGSSLAGLLTPWNARLGSLDAATGSFTDRKESHAAAGPSGQGFCGILGSGQVLVGTPGMSAICRRLAQQPGIEGQWGAKVNRAIQQQGGLWEVIAEVGKDKQEHTALHSVLVLADQMNVRSESPGYVELQCSSTGPVTRKLDSIQRSPRFSLMLALRRDTIRAPFDGASVANSSTIEWVARDSSKPGRERDDGVECWVAVTTEGFSEHLLSEKPLTQDGRYLPQSQDDLSNAAGIIWAALQDVLRPFLGEELAPVYLQAQRWGSAFKATTLEEPCLWDPSLRLAACGDFCRQSDLEGAILSGLAAADAIMDGAQRR</sequence>
<evidence type="ECO:0000313" key="2">
    <source>
        <dbReference type="Proteomes" id="UP001314263"/>
    </source>
</evidence>
<keyword evidence="2" id="KW-1185">Reference proteome</keyword>
<organism evidence="1 2">
    <name type="scientific">Coccomyxa viridis</name>
    <dbReference type="NCBI Taxonomy" id="1274662"/>
    <lineage>
        <taxon>Eukaryota</taxon>
        <taxon>Viridiplantae</taxon>
        <taxon>Chlorophyta</taxon>
        <taxon>core chlorophytes</taxon>
        <taxon>Trebouxiophyceae</taxon>
        <taxon>Trebouxiophyceae incertae sedis</taxon>
        <taxon>Coccomyxaceae</taxon>
        <taxon>Coccomyxa</taxon>
    </lineage>
</organism>
<dbReference type="EMBL" id="CAUYUE010000014">
    <property type="protein sequence ID" value="CAK0786482.1"/>
    <property type="molecule type" value="Genomic_DNA"/>
</dbReference>
<evidence type="ECO:0000313" key="1">
    <source>
        <dbReference type="EMBL" id="CAK0786482.1"/>
    </source>
</evidence>
<dbReference type="Gene3D" id="3.50.50.60">
    <property type="entry name" value="FAD/NAD(P)-binding domain"/>
    <property type="match status" value="1"/>
</dbReference>